<dbReference type="PATRIC" id="fig|626937.4.peg.1869"/>
<comment type="caution">
    <text evidence="2">The sequence shown here is derived from an EMBL/GenBank/DDBJ whole genome shotgun (WGS) entry which is preliminary data.</text>
</comment>
<dbReference type="STRING" id="626937.HMPREF3293_01889"/>
<dbReference type="InterPro" id="IPR029062">
    <property type="entry name" value="Class_I_gatase-like"/>
</dbReference>
<dbReference type="PANTHER" id="PTHR40469">
    <property type="entry name" value="SECRETED GLYCOSYL HYDROLASE"/>
    <property type="match status" value="1"/>
</dbReference>
<dbReference type="SUPFAM" id="SSF52317">
    <property type="entry name" value="Class I glutamine amidotransferase-like"/>
    <property type="match status" value="1"/>
</dbReference>
<feature type="domain" description="ThuA-like" evidence="1">
    <location>
        <begin position="4"/>
        <end position="250"/>
    </location>
</feature>
<reference evidence="3" key="1">
    <citation type="submission" date="2016-02" db="EMBL/GenBank/DDBJ databases">
        <authorList>
            <person name="Mitreva M."/>
            <person name="Pepin K.H."/>
            <person name="Mihindukulasuriya K.A."/>
            <person name="Fulton R."/>
            <person name="Fronick C."/>
            <person name="O'Laughlin M."/>
            <person name="Miner T."/>
            <person name="Herter B."/>
            <person name="Rosa B.A."/>
            <person name="Cordes M."/>
            <person name="Tomlinson C."/>
            <person name="Wollam A."/>
            <person name="Palsikar V.B."/>
            <person name="Mardis E.R."/>
            <person name="Wilson R.K."/>
        </authorList>
    </citation>
    <scope>NUCLEOTIDE SEQUENCE [LARGE SCALE GENOMIC DNA]</scope>
    <source>
        <strain evidence="3">DSM 22607</strain>
    </source>
</reference>
<evidence type="ECO:0000313" key="2">
    <source>
        <dbReference type="EMBL" id="KXK65299.1"/>
    </source>
</evidence>
<organism evidence="2 3">
    <name type="scientific">Christensenella minuta</name>
    <dbReference type="NCBI Taxonomy" id="626937"/>
    <lineage>
        <taxon>Bacteria</taxon>
        <taxon>Bacillati</taxon>
        <taxon>Bacillota</taxon>
        <taxon>Clostridia</taxon>
        <taxon>Christensenellales</taxon>
        <taxon>Christensenellaceae</taxon>
        <taxon>Christensenella</taxon>
    </lineage>
</organism>
<accession>A0A136Q3Q6</accession>
<dbReference type="EMBL" id="LSZW01000062">
    <property type="protein sequence ID" value="KXK65299.1"/>
    <property type="molecule type" value="Genomic_DNA"/>
</dbReference>
<dbReference type="Proteomes" id="UP000070366">
    <property type="component" value="Unassembled WGS sequence"/>
</dbReference>
<proteinExistence type="predicted"/>
<sequence>MKKKALIVWGGWDGHDPEQVANAYKDILESEDFDVEVADTLSAFEDEEKLMGLNIIVPCWSHGEITPQQHGPVIKAVASGVGIAGCHGGMCDSFHDCMDWQLMTGGQWVAHPNGQHVRFQVHYADKTHPITQGLEDFETVSEHYYLLVDPAVHVLATTRMPIGKGAYTKIGDTSIDLGSTYGVWNFDENEFNDSMEAVGPHITNGVFDMPVMWTKYFGQGRVFYNSCGHSINHFMEKPNLEVTRRALLWAAK</sequence>
<dbReference type="Gene3D" id="3.40.50.880">
    <property type="match status" value="1"/>
</dbReference>
<keyword evidence="3" id="KW-1185">Reference proteome</keyword>
<dbReference type="RefSeq" id="WP_066517938.1">
    <property type="nucleotide sequence ID" value="NZ_CABMOF010000001.1"/>
</dbReference>
<dbReference type="AlphaFoldDB" id="A0A136Q3Q6"/>
<name>A0A136Q3Q6_9FIRM</name>
<gene>
    <name evidence="2" type="ORF">HMPREF3293_01889</name>
</gene>
<dbReference type="InterPro" id="IPR029010">
    <property type="entry name" value="ThuA-like"/>
</dbReference>
<protein>
    <recommendedName>
        <fullName evidence="1">ThuA-like domain-containing protein</fullName>
    </recommendedName>
</protein>
<dbReference type="KEGG" id="cmiu:B1H56_05730"/>
<dbReference type="Pfam" id="PF06283">
    <property type="entry name" value="ThuA"/>
    <property type="match status" value="1"/>
</dbReference>
<evidence type="ECO:0000313" key="3">
    <source>
        <dbReference type="Proteomes" id="UP000070366"/>
    </source>
</evidence>
<dbReference type="OrthoDB" id="9785923at2"/>
<dbReference type="PANTHER" id="PTHR40469:SF2">
    <property type="entry name" value="GALACTOSE-BINDING DOMAIN-LIKE SUPERFAMILY PROTEIN"/>
    <property type="match status" value="1"/>
</dbReference>
<evidence type="ECO:0000259" key="1">
    <source>
        <dbReference type="Pfam" id="PF06283"/>
    </source>
</evidence>